<evidence type="ECO:0000256" key="7">
    <source>
        <dbReference type="SAM" id="MobiDB-lite"/>
    </source>
</evidence>
<feature type="zinc finger region" description="C3H1-type" evidence="6">
    <location>
        <begin position="189"/>
        <end position="212"/>
    </location>
</feature>
<dbReference type="Gene3D" id="1.20.120.1350">
    <property type="entry name" value="Pneumovirus matrix protein 2 (M2), zinc-binding domain"/>
    <property type="match status" value="1"/>
</dbReference>
<dbReference type="InterPro" id="IPR036855">
    <property type="entry name" value="Znf_CCCH_sf"/>
</dbReference>
<feature type="compositionally biased region" description="Low complexity" evidence="7">
    <location>
        <begin position="450"/>
        <end position="472"/>
    </location>
</feature>
<evidence type="ECO:0000256" key="2">
    <source>
        <dbReference type="ARBA" id="ARBA00022723"/>
    </source>
</evidence>
<dbReference type="AlphaFoldDB" id="A0AAV2T7Z5"/>
<feature type="compositionally biased region" description="Low complexity" evidence="7">
    <location>
        <begin position="487"/>
        <end position="497"/>
    </location>
</feature>
<keyword evidence="4 6" id="KW-0863">Zinc-finger</keyword>
<keyword evidence="3" id="KW-0677">Repeat</keyword>
<dbReference type="Gene3D" id="4.10.1000.10">
    <property type="entry name" value="Zinc finger, CCCH-type"/>
    <property type="match status" value="1"/>
</dbReference>
<evidence type="ECO:0000313" key="10">
    <source>
        <dbReference type="Proteomes" id="UP001497525"/>
    </source>
</evidence>
<keyword evidence="2 6" id="KW-0479">Metal-binding</keyword>
<feature type="zinc finger region" description="C3H1-type" evidence="6">
    <location>
        <begin position="132"/>
        <end position="159"/>
    </location>
</feature>
<dbReference type="InterPro" id="IPR045124">
    <property type="entry name" value="Su(sable)-like"/>
</dbReference>
<feature type="region of interest" description="Disordered" evidence="7">
    <location>
        <begin position="450"/>
        <end position="502"/>
    </location>
</feature>
<dbReference type="GO" id="GO:0005634">
    <property type="term" value="C:nucleus"/>
    <property type="evidence" value="ECO:0007669"/>
    <property type="project" value="TreeGrafter"/>
</dbReference>
<feature type="region of interest" description="Disordered" evidence="7">
    <location>
        <begin position="1"/>
        <end position="82"/>
    </location>
</feature>
<feature type="compositionally biased region" description="Basic and acidic residues" evidence="7">
    <location>
        <begin position="72"/>
        <end position="82"/>
    </location>
</feature>
<evidence type="ECO:0000259" key="8">
    <source>
        <dbReference type="PROSITE" id="PS50103"/>
    </source>
</evidence>
<sequence length="698" mass="79052">MEFEEGEVDDLSDSESEVISQPERDEPERSRNHNHSRRSSTRHSKRKHERSPDSQVRNQKLNSGKNVSCPAHFRDSSDHRYHRQENSRLMDYLSEDEEADFHIEERDRIDKHRSEDSRHRKKRRRRDISSKPVNQTQCRYYMEGRCHKGKDCLFAHDFHPPKKYELCKFYAAGVCSKGPSCLYLHGEFPCKFFHLSGKCIHGESCKFSHDPLSSSSRVLLDQVNETKDSPYGGNDYDSCRTRGNHLGHDDPGDVDYRFGRMPFTHLSPPLNLPPKTANFDHPSPPRSLIPTPPNPRPRIFPTRNLPDSLDPIEFRPPFNVVRPDRPPRPGFVQEHRFPFGALNHAHGCEYPPTRFPNLRLIGDGSFRPPNTPGVLPIADQAVRLLTPMNVRPVMHLDSPRAAEFMRFRPPFCPTPTQLPVRGPLPIVHPNNEAIVSSELDKMAILLASSKSVSKDPTTPTSSVPVDPRSRSPAGTPNLENQSHTQESESMSQPPEQSDGQLTRINPPEELQRRTSLPFSSPELSVVPLNTPCTPTTSVPWKLIQLDMSVKIPYPLMQLPIEDLPHRFDDPRLRGQLTAFRPHLKSNVNGGFDLSVLSLEPHSEERSPEGAASVINPTQRRPVKLQLNEMASTFANSSPPVAPVSRSGFRSYLDDPRFRRRRVVTAITSSQNNSPNVLTDAIDHEGSPCNDGLDEKHTT</sequence>
<dbReference type="GO" id="GO:0008270">
    <property type="term" value="F:zinc ion binding"/>
    <property type="evidence" value="ECO:0007669"/>
    <property type="project" value="UniProtKB-KW"/>
</dbReference>
<evidence type="ECO:0000256" key="3">
    <source>
        <dbReference type="ARBA" id="ARBA00022737"/>
    </source>
</evidence>
<evidence type="ECO:0000256" key="4">
    <source>
        <dbReference type="ARBA" id="ARBA00022771"/>
    </source>
</evidence>
<feature type="domain" description="C3H1-type" evidence="8">
    <location>
        <begin position="161"/>
        <end position="188"/>
    </location>
</feature>
<dbReference type="EMBL" id="CAXLJL010000127">
    <property type="protein sequence ID" value="CAL5132525.1"/>
    <property type="molecule type" value="Genomic_DNA"/>
</dbReference>
<feature type="domain" description="C3H1-type" evidence="8">
    <location>
        <begin position="132"/>
        <end position="159"/>
    </location>
</feature>
<feature type="compositionally biased region" description="Basic and acidic residues" evidence="7">
    <location>
        <begin position="22"/>
        <end position="31"/>
    </location>
</feature>
<feature type="domain" description="C3H1-type" evidence="8">
    <location>
        <begin position="189"/>
        <end position="212"/>
    </location>
</feature>
<reference evidence="9" key="1">
    <citation type="submission" date="2024-06" db="EMBL/GenBank/DDBJ databases">
        <authorList>
            <person name="Liu X."/>
            <person name="Lenzi L."/>
            <person name="Haldenby T S."/>
            <person name="Uol C."/>
        </authorList>
    </citation>
    <scope>NUCLEOTIDE SEQUENCE</scope>
</reference>
<feature type="region of interest" description="Disordered" evidence="7">
    <location>
        <begin position="267"/>
        <end position="296"/>
    </location>
</feature>
<dbReference type="PANTHER" id="PTHR13119">
    <property type="entry name" value="ZINC FINGER CCCH DOMAIN-CONTAINING PROTEI"/>
    <property type="match status" value="1"/>
</dbReference>
<gene>
    <name evidence="9" type="ORF">CDAUBV1_LOCUS5374</name>
</gene>
<evidence type="ECO:0000313" key="9">
    <source>
        <dbReference type="EMBL" id="CAL5132525.1"/>
    </source>
</evidence>
<dbReference type="Pfam" id="PF00642">
    <property type="entry name" value="zf-CCCH"/>
    <property type="match status" value="1"/>
</dbReference>
<protein>
    <recommendedName>
        <fullName evidence="8">C3H1-type domain-containing protein</fullName>
    </recommendedName>
</protein>
<keyword evidence="1" id="KW-0597">Phosphoprotein</keyword>
<dbReference type="GO" id="GO:0045892">
    <property type="term" value="P:negative regulation of DNA-templated transcription"/>
    <property type="evidence" value="ECO:0007669"/>
    <property type="project" value="InterPro"/>
</dbReference>
<dbReference type="GO" id="GO:0003723">
    <property type="term" value="F:RNA binding"/>
    <property type="evidence" value="ECO:0007669"/>
    <property type="project" value="InterPro"/>
</dbReference>
<dbReference type="InterPro" id="IPR000571">
    <property type="entry name" value="Znf_CCCH"/>
</dbReference>
<dbReference type="Pfam" id="PF14608">
    <property type="entry name" value="zf-CCCH_2"/>
    <property type="match status" value="1"/>
</dbReference>
<feature type="compositionally biased region" description="Basic residues" evidence="7">
    <location>
        <begin position="32"/>
        <end position="49"/>
    </location>
</feature>
<dbReference type="InterPro" id="IPR054361">
    <property type="entry name" value="Znf-CCCH_ZC3H4/6/8"/>
</dbReference>
<dbReference type="PROSITE" id="PS50103">
    <property type="entry name" value="ZF_C3H1"/>
    <property type="match status" value="3"/>
</dbReference>
<evidence type="ECO:0000256" key="1">
    <source>
        <dbReference type="ARBA" id="ARBA00022553"/>
    </source>
</evidence>
<feature type="region of interest" description="Disordered" evidence="7">
    <location>
        <begin position="668"/>
        <end position="698"/>
    </location>
</feature>
<feature type="compositionally biased region" description="Polar residues" evidence="7">
    <location>
        <begin position="53"/>
        <end position="66"/>
    </location>
</feature>
<dbReference type="PANTHER" id="PTHR13119:SF12">
    <property type="entry name" value="PROTEIN SUPPRESSOR OF SABLE"/>
    <property type="match status" value="1"/>
</dbReference>
<feature type="zinc finger region" description="C3H1-type" evidence="6">
    <location>
        <begin position="161"/>
        <end position="188"/>
    </location>
</feature>
<comment type="caution">
    <text evidence="9">The sequence shown here is derived from an EMBL/GenBank/DDBJ whole genome shotgun (WGS) entry which is preliminary data.</text>
</comment>
<proteinExistence type="predicted"/>
<dbReference type="Pfam" id="PF22623">
    <property type="entry name" value="zf-CCCH_9"/>
    <property type="match status" value="1"/>
</dbReference>
<feature type="region of interest" description="Disordered" evidence="7">
    <location>
        <begin position="111"/>
        <end position="133"/>
    </location>
</feature>
<dbReference type="SMART" id="SM00356">
    <property type="entry name" value="ZnF_C3H1"/>
    <property type="match status" value="3"/>
</dbReference>
<keyword evidence="5 6" id="KW-0862">Zinc</keyword>
<feature type="compositionally biased region" description="Acidic residues" evidence="7">
    <location>
        <begin position="1"/>
        <end position="16"/>
    </location>
</feature>
<accession>A0AAV2T7Z5</accession>
<dbReference type="SUPFAM" id="SSF90229">
    <property type="entry name" value="CCCH zinc finger"/>
    <property type="match status" value="3"/>
</dbReference>
<evidence type="ECO:0000256" key="5">
    <source>
        <dbReference type="ARBA" id="ARBA00022833"/>
    </source>
</evidence>
<evidence type="ECO:0000256" key="6">
    <source>
        <dbReference type="PROSITE-ProRule" id="PRU00723"/>
    </source>
</evidence>
<feature type="compositionally biased region" description="Pro residues" evidence="7">
    <location>
        <begin position="282"/>
        <end position="296"/>
    </location>
</feature>
<organism evidence="9 10">
    <name type="scientific">Calicophoron daubneyi</name>
    <name type="common">Rumen fluke</name>
    <name type="synonym">Paramphistomum daubneyi</name>
    <dbReference type="NCBI Taxonomy" id="300641"/>
    <lineage>
        <taxon>Eukaryota</taxon>
        <taxon>Metazoa</taxon>
        <taxon>Spiralia</taxon>
        <taxon>Lophotrochozoa</taxon>
        <taxon>Platyhelminthes</taxon>
        <taxon>Trematoda</taxon>
        <taxon>Digenea</taxon>
        <taxon>Plagiorchiida</taxon>
        <taxon>Pronocephalata</taxon>
        <taxon>Paramphistomoidea</taxon>
        <taxon>Paramphistomidae</taxon>
        <taxon>Calicophoron</taxon>
    </lineage>
</organism>
<dbReference type="Proteomes" id="UP001497525">
    <property type="component" value="Unassembled WGS sequence"/>
</dbReference>
<name>A0AAV2T7Z5_CALDB</name>